<feature type="transmembrane region" description="Helical" evidence="1">
    <location>
        <begin position="82"/>
        <end position="104"/>
    </location>
</feature>
<accession>A0ABT9SAZ5</accession>
<feature type="transmembrane region" description="Helical" evidence="1">
    <location>
        <begin position="125"/>
        <end position="146"/>
    </location>
</feature>
<dbReference type="Proteomes" id="UP001226867">
    <property type="component" value="Unassembled WGS sequence"/>
</dbReference>
<dbReference type="EMBL" id="JAUSRO010000010">
    <property type="protein sequence ID" value="MDP9901084.1"/>
    <property type="molecule type" value="Genomic_DNA"/>
</dbReference>
<name>A0ABT9SAZ5_9BURK</name>
<feature type="transmembrane region" description="Helical" evidence="1">
    <location>
        <begin position="51"/>
        <end position="70"/>
    </location>
</feature>
<dbReference type="RefSeq" id="WP_307690873.1">
    <property type="nucleotide sequence ID" value="NZ_JAUSRO010000010.1"/>
</dbReference>
<comment type="caution">
    <text evidence="2">The sequence shown here is derived from an EMBL/GenBank/DDBJ whole genome shotgun (WGS) entry which is preliminary data.</text>
</comment>
<keyword evidence="1" id="KW-0812">Transmembrane</keyword>
<evidence type="ECO:0000256" key="1">
    <source>
        <dbReference type="SAM" id="Phobius"/>
    </source>
</evidence>
<organism evidence="2 3">
    <name type="scientific">Variovorax ginsengisoli</name>
    <dbReference type="NCBI Taxonomy" id="363844"/>
    <lineage>
        <taxon>Bacteria</taxon>
        <taxon>Pseudomonadati</taxon>
        <taxon>Pseudomonadota</taxon>
        <taxon>Betaproteobacteria</taxon>
        <taxon>Burkholderiales</taxon>
        <taxon>Comamonadaceae</taxon>
        <taxon>Variovorax</taxon>
    </lineage>
</organism>
<evidence type="ECO:0000313" key="2">
    <source>
        <dbReference type="EMBL" id="MDP9901084.1"/>
    </source>
</evidence>
<sequence length="148" mass="16033">MTPGVPDALLGAAHFFCAFALVAVLFAEWCITARPVDHPRMALLARLDMGYGVLAGLVLLAGAARVIWGAKGWAFYTGNSLFWAKLACFAVIGLLSVVPTLRILRWRKATHLPSAEEVRAVHRWMGLQLALLPLLLVLASLMAHGIGY</sequence>
<dbReference type="Pfam" id="PF09980">
    <property type="entry name" value="DUF2214"/>
    <property type="match status" value="1"/>
</dbReference>
<evidence type="ECO:0000313" key="3">
    <source>
        <dbReference type="Proteomes" id="UP001226867"/>
    </source>
</evidence>
<gene>
    <name evidence="2" type="ORF">J2W36_003350</name>
</gene>
<keyword evidence="3" id="KW-1185">Reference proteome</keyword>
<protein>
    <submittedName>
        <fullName evidence="2">Membrane protein</fullName>
    </submittedName>
</protein>
<keyword evidence="1" id="KW-1133">Transmembrane helix</keyword>
<keyword evidence="1" id="KW-0472">Membrane</keyword>
<proteinExistence type="predicted"/>
<reference evidence="2 3" key="1">
    <citation type="submission" date="2023-07" db="EMBL/GenBank/DDBJ databases">
        <title>Sorghum-associated microbial communities from plants grown in Nebraska, USA.</title>
        <authorList>
            <person name="Schachtman D."/>
        </authorList>
    </citation>
    <scope>NUCLEOTIDE SEQUENCE [LARGE SCALE GENOMIC DNA]</scope>
    <source>
        <strain evidence="2 3">DS1607</strain>
    </source>
</reference>
<feature type="transmembrane region" description="Helical" evidence="1">
    <location>
        <begin position="12"/>
        <end position="31"/>
    </location>
</feature>
<dbReference type="InterPro" id="IPR018706">
    <property type="entry name" value="DUF2214_membrane"/>
</dbReference>